<dbReference type="GO" id="GO:0005769">
    <property type="term" value="C:early endosome"/>
    <property type="evidence" value="ECO:0007669"/>
    <property type="project" value="TreeGrafter"/>
</dbReference>
<feature type="signal peptide" evidence="4">
    <location>
        <begin position="1"/>
        <end position="18"/>
    </location>
</feature>
<keyword evidence="7" id="KW-1185">Reference proteome</keyword>
<evidence type="ECO:0000256" key="3">
    <source>
        <dbReference type="ARBA" id="ARBA00022927"/>
    </source>
</evidence>
<dbReference type="AlphaFoldDB" id="A0A8C6ZYM1"/>
<dbReference type="PANTHER" id="PTHR12431:SF15">
    <property type="entry name" value="SORTING NEXIN-31"/>
    <property type="match status" value="1"/>
</dbReference>
<keyword evidence="4" id="KW-0732">Signal</keyword>
<dbReference type="Pfam" id="PF18116">
    <property type="entry name" value="SNX17_FERM_C"/>
    <property type="match status" value="1"/>
</dbReference>
<accession>A0A8C6ZYM1</accession>
<dbReference type="Gene3D" id="2.30.29.30">
    <property type="entry name" value="Pleckstrin-homology domain (PH domain)/Phosphotyrosine-binding domain (PTB)"/>
    <property type="match status" value="1"/>
</dbReference>
<dbReference type="Ensembl" id="ENSNPET00000019950.1">
    <property type="protein sequence ID" value="ENSNPEP00000019451.1"/>
    <property type="gene ID" value="ENSNPEG00000014502.1"/>
</dbReference>
<dbReference type="InterPro" id="IPR011993">
    <property type="entry name" value="PH-like_dom_sf"/>
</dbReference>
<dbReference type="Gene3D" id="3.10.20.90">
    <property type="entry name" value="Phosphatidylinositol 3-kinase Catalytic Subunit, Chain A, domain 1"/>
    <property type="match status" value="1"/>
</dbReference>
<dbReference type="Pfam" id="PF00787">
    <property type="entry name" value="PX"/>
    <property type="match status" value="1"/>
</dbReference>
<comment type="similarity">
    <text evidence="1">Belongs to the sorting nexin family.</text>
</comment>
<feature type="domain" description="PX" evidence="5">
    <location>
        <begin position="1"/>
        <end position="97"/>
    </location>
</feature>
<dbReference type="Gene3D" id="1.20.80.60">
    <property type="match status" value="1"/>
</dbReference>
<dbReference type="Pfam" id="PF21273">
    <property type="entry name" value="SNX17-27-31_F1_FERM"/>
    <property type="match status" value="1"/>
</dbReference>
<dbReference type="InterPro" id="IPR036871">
    <property type="entry name" value="PX_dom_sf"/>
</dbReference>
<dbReference type="FunFam" id="3.10.20.90:FF:000230">
    <property type="entry name" value="Sorting nexin 31"/>
    <property type="match status" value="1"/>
</dbReference>
<organism evidence="6 7">
    <name type="scientific">Nothoprocta perdicaria</name>
    <name type="common">Chilean tinamou</name>
    <name type="synonym">Crypturus perdicarius</name>
    <dbReference type="NCBI Taxonomy" id="30464"/>
    <lineage>
        <taxon>Eukaryota</taxon>
        <taxon>Metazoa</taxon>
        <taxon>Chordata</taxon>
        <taxon>Craniata</taxon>
        <taxon>Vertebrata</taxon>
        <taxon>Euteleostomi</taxon>
        <taxon>Archelosauria</taxon>
        <taxon>Archosauria</taxon>
        <taxon>Dinosauria</taxon>
        <taxon>Saurischia</taxon>
        <taxon>Theropoda</taxon>
        <taxon>Coelurosauria</taxon>
        <taxon>Aves</taxon>
        <taxon>Palaeognathae</taxon>
        <taxon>Tinamiformes</taxon>
        <taxon>Tinamidae</taxon>
        <taxon>Nothoprocta</taxon>
    </lineage>
</organism>
<dbReference type="InterPro" id="IPR048763">
    <property type="entry name" value="SNX17-31_FERM_F1"/>
</dbReference>
<evidence type="ECO:0000313" key="7">
    <source>
        <dbReference type="Proteomes" id="UP000694420"/>
    </source>
</evidence>
<keyword evidence="3" id="KW-0653">Protein transport</keyword>
<dbReference type="InterPro" id="IPR040842">
    <property type="entry name" value="SNX17/31_FERM"/>
</dbReference>
<dbReference type="PROSITE" id="PS50195">
    <property type="entry name" value="PX"/>
    <property type="match status" value="1"/>
</dbReference>
<feature type="chain" id="PRO_5034389480" evidence="4">
    <location>
        <begin position="19"/>
        <end position="360"/>
    </location>
</feature>
<name>A0A8C6ZYM1_NOTPE</name>
<dbReference type="GO" id="GO:0035091">
    <property type="term" value="F:phosphatidylinositol binding"/>
    <property type="evidence" value="ECO:0007669"/>
    <property type="project" value="InterPro"/>
</dbReference>
<dbReference type="PANTHER" id="PTHR12431">
    <property type="entry name" value="SORTING NEXIN 17 AND 27"/>
    <property type="match status" value="1"/>
</dbReference>
<dbReference type="GO" id="GO:0006886">
    <property type="term" value="P:intracellular protein transport"/>
    <property type="evidence" value="ECO:0007669"/>
    <property type="project" value="TreeGrafter"/>
</dbReference>
<dbReference type="Proteomes" id="UP000694420">
    <property type="component" value="Unplaced"/>
</dbReference>
<dbReference type="InterPro" id="IPR048767">
    <property type="entry name" value="SNX17-31_FERM_F2"/>
</dbReference>
<evidence type="ECO:0000256" key="1">
    <source>
        <dbReference type="ARBA" id="ARBA00010883"/>
    </source>
</evidence>
<reference evidence="6" key="1">
    <citation type="submission" date="2025-08" db="UniProtKB">
        <authorList>
            <consortium name="Ensembl"/>
        </authorList>
    </citation>
    <scope>IDENTIFICATION</scope>
</reference>
<dbReference type="GO" id="GO:0032456">
    <property type="term" value="P:endocytic recycling"/>
    <property type="evidence" value="ECO:0007669"/>
    <property type="project" value="TreeGrafter"/>
</dbReference>
<evidence type="ECO:0000256" key="4">
    <source>
        <dbReference type="SAM" id="SignalP"/>
    </source>
</evidence>
<evidence type="ECO:0000259" key="5">
    <source>
        <dbReference type="PROSITE" id="PS50195"/>
    </source>
</evidence>
<dbReference type="FunFam" id="1.20.80.60:FF:000001">
    <property type="entry name" value="Sorting nexin-17 isoform1"/>
    <property type="match status" value="1"/>
</dbReference>
<evidence type="ECO:0000256" key="2">
    <source>
        <dbReference type="ARBA" id="ARBA00022448"/>
    </source>
</evidence>
<reference evidence="6" key="2">
    <citation type="submission" date="2025-09" db="UniProtKB">
        <authorList>
            <consortium name="Ensembl"/>
        </authorList>
    </citation>
    <scope>IDENTIFICATION</scope>
</reference>
<evidence type="ECO:0000313" key="6">
    <source>
        <dbReference type="Ensembl" id="ENSNPEP00000019451.1"/>
    </source>
</evidence>
<protein>
    <submittedName>
        <fullName evidence="6">Sorting nexin 31</fullName>
    </submittedName>
</protein>
<dbReference type="Pfam" id="PF21271">
    <property type="entry name" value="SNX17-31_F2_FERM"/>
    <property type="match status" value="1"/>
</dbReference>
<dbReference type="InterPro" id="IPR001683">
    <property type="entry name" value="PX_dom"/>
</dbReference>
<proteinExistence type="inferred from homology"/>
<keyword evidence="2" id="KW-0813">Transport</keyword>
<dbReference type="Gene3D" id="3.30.1520.10">
    <property type="entry name" value="Phox-like domain"/>
    <property type="match status" value="1"/>
</dbReference>
<dbReference type="SUPFAM" id="SSF64268">
    <property type="entry name" value="PX domain"/>
    <property type="match status" value="1"/>
</dbReference>
<sequence>MLLLAAMCLQLYSVCLEGFLLGKVRYRQLRRWDAQLRRLFGSTVPPFPPKFYLAMTEAMAEERRARLEQYLQNVTLDPNITSSDVFVSFFRKLQQDTFQIETRRASLDVYLADGSSIGLDIQTSDTAERILEVTSYKMGLSRELIGYFSLFFIQDHGDGALSVVKKVAEFELPYVSLQSMKELHCKLGIRKWYMDPSLDTLLMDCGASINLLYLQAIQEIERNWIKPTKEKMLELEFLQKTENKVKFLELVREVQFYGYIRLDPCVCDYPEVGCSADVYVGNNEINCYIKLPTNQTKEVSFQINRLRCWQVTFLVSIGRNGRAFLLSSCLKKIISEQMMKASKEGQEMVSMCVCRCLNSC</sequence>